<evidence type="ECO:0000256" key="4">
    <source>
        <dbReference type="ARBA" id="ARBA00022692"/>
    </source>
</evidence>
<evidence type="ECO:0000256" key="7">
    <source>
        <dbReference type="ARBA" id="ARBA00023077"/>
    </source>
</evidence>
<keyword evidence="6" id="KW-0406">Ion transport</keyword>
<evidence type="ECO:0000256" key="9">
    <source>
        <dbReference type="ARBA" id="ARBA00023136"/>
    </source>
</evidence>
<dbReference type="InterPro" id="IPR039426">
    <property type="entry name" value="TonB-dep_rcpt-like"/>
</dbReference>
<organism evidence="15 16">
    <name type="scientific">Marilutibacter alkalisoli</name>
    <dbReference type="NCBI Taxonomy" id="2591633"/>
    <lineage>
        <taxon>Bacteria</taxon>
        <taxon>Pseudomonadati</taxon>
        <taxon>Pseudomonadota</taxon>
        <taxon>Gammaproteobacteria</taxon>
        <taxon>Lysobacterales</taxon>
        <taxon>Lysobacteraceae</taxon>
        <taxon>Marilutibacter</taxon>
    </lineage>
</organism>
<proteinExistence type="inferred from homology"/>
<evidence type="ECO:0000313" key="16">
    <source>
        <dbReference type="Proteomes" id="UP000317199"/>
    </source>
</evidence>
<reference evidence="15 16" key="1">
    <citation type="submission" date="2019-06" db="EMBL/GenBank/DDBJ databases">
        <title>Lysobacter alkalisoli sp. nov. isolated from saline-alkali soil.</title>
        <authorList>
            <person name="Sun J.-Q."/>
            <person name="Xu L."/>
        </authorList>
    </citation>
    <scope>NUCLEOTIDE SEQUENCE [LARGE SCALE GENOMIC DNA]</scope>
    <source>
        <strain evidence="15 16">SJ-36</strain>
    </source>
</reference>
<dbReference type="PANTHER" id="PTHR30069">
    <property type="entry name" value="TONB-DEPENDENT OUTER MEMBRANE RECEPTOR"/>
    <property type="match status" value="1"/>
</dbReference>
<evidence type="ECO:0000256" key="1">
    <source>
        <dbReference type="ARBA" id="ARBA00004571"/>
    </source>
</evidence>
<dbReference type="Pfam" id="PF00593">
    <property type="entry name" value="TonB_dep_Rec_b-barrel"/>
    <property type="match status" value="1"/>
</dbReference>
<dbReference type="GO" id="GO:0009279">
    <property type="term" value="C:cell outer membrane"/>
    <property type="evidence" value="ECO:0007669"/>
    <property type="project" value="UniProtKB-SubCell"/>
</dbReference>
<dbReference type="Gene3D" id="2.40.170.20">
    <property type="entry name" value="TonB-dependent receptor, beta-barrel domain"/>
    <property type="match status" value="1"/>
</dbReference>
<evidence type="ECO:0000256" key="3">
    <source>
        <dbReference type="ARBA" id="ARBA00022452"/>
    </source>
</evidence>
<dbReference type="GO" id="GO:0046930">
    <property type="term" value="C:pore complex"/>
    <property type="evidence" value="ECO:0007669"/>
    <property type="project" value="UniProtKB-KW"/>
</dbReference>
<protein>
    <submittedName>
        <fullName evidence="15">TonB-dependent vitamin B12 receptor</fullName>
    </submittedName>
</protein>
<dbReference type="InterPro" id="IPR000531">
    <property type="entry name" value="Beta-barrel_TonB"/>
</dbReference>
<dbReference type="CDD" id="cd01347">
    <property type="entry name" value="ligand_gated_channel"/>
    <property type="match status" value="1"/>
</dbReference>
<dbReference type="GO" id="GO:0015288">
    <property type="term" value="F:porin activity"/>
    <property type="evidence" value="ECO:0007669"/>
    <property type="project" value="UniProtKB-KW"/>
</dbReference>
<feature type="domain" description="TonB-dependent receptor-like beta-barrel" evidence="13">
    <location>
        <begin position="230"/>
        <end position="629"/>
    </location>
</feature>
<gene>
    <name evidence="15" type="primary">btuB</name>
    <name evidence="15" type="ORF">FKV23_13135</name>
</gene>
<evidence type="ECO:0000256" key="5">
    <source>
        <dbReference type="ARBA" id="ARBA00022729"/>
    </source>
</evidence>
<evidence type="ECO:0000256" key="11">
    <source>
        <dbReference type="PROSITE-ProRule" id="PRU01360"/>
    </source>
</evidence>
<dbReference type="Gene3D" id="2.170.130.10">
    <property type="entry name" value="TonB-dependent receptor, plug domain"/>
    <property type="match status" value="1"/>
</dbReference>
<name>A0A514BU41_9GAMM</name>
<comment type="similarity">
    <text evidence="11 12">Belongs to the TonB-dependent receptor family.</text>
</comment>
<keyword evidence="16" id="KW-1185">Reference proteome</keyword>
<dbReference type="PROSITE" id="PS52016">
    <property type="entry name" value="TONB_DEPENDENT_REC_3"/>
    <property type="match status" value="1"/>
</dbReference>
<dbReference type="Pfam" id="PF07715">
    <property type="entry name" value="Plug"/>
    <property type="match status" value="1"/>
</dbReference>
<comment type="subcellular location">
    <subcellularLocation>
        <location evidence="1 11">Cell outer membrane</location>
        <topology evidence="1 11">Multi-pass membrane protein</topology>
    </subcellularLocation>
</comment>
<evidence type="ECO:0000256" key="6">
    <source>
        <dbReference type="ARBA" id="ARBA00023065"/>
    </source>
</evidence>
<evidence type="ECO:0000256" key="8">
    <source>
        <dbReference type="ARBA" id="ARBA00023114"/>
    </source>
</evidence>
<evidence type="ECO:0000256" key="2">
    <source>
        <dbReference type="ARBA" id="ARBA00022448"/>
    </source>
</evidence>
<dbReference type="OrthoDB" id="9764669at2"/>
<dbReference type="InterPro" id="IPR010101">
    <property type="entry name" value="B12_transptr_BtuB"/>
</dbReference>
<dbReference type="GO" id="GO:0006811">
    <property type="term" value="P:monoatomic ion transport"/>
    <property type="evidence" value="ECO:0007669"/>
    <property type="project" value="UniProtKB-KW"/>
</dbReference>
<dbReference type="InterPro" id="IPR036942">
    <property type="entry name" value="Beta-barrel_TonB_sf"/>
</dbReference>
<evidence type="ECO:0000259" key="13">
    <source>
        <dbReference type="Pfam" id="PF00593"/>
    </source>
</evidence>
<keyword evidence="9 11" id="KW-0472">Membrane</keyword>
<dbReference type="Proteomes" id="UP000317199">
    <property type="component" value="Chromosome"/>
</dbReference>
<dbReference type="KEGG" id="lyj:FKV23_13135"/>
<accession>A0A514BU41</accession>
<dbReference type="InterPro" id="IPR012910">
    <property type="entry name" value="Plug_dom"/>
</dbReference>
<dbReference type="NCBIfam" id="TIGR01779">
    <property type="entry name" value="TonB-B12"/>
    <property type="match status" value="1"/>
</dbReference>
<dbReference type="GO" id="GO:0015420">
    <property type="term" value="F:ABC-type vitamin B12 transporter activity"/>
    <property type="evidence" value="ECO:0007669"/>
    <property type="project" value="InterPro"/>
</dbReference>
<dbReference type="SUPFAM" id="SSF56935">
    <property type="entry name" value="Porins"/>
    <property type="match status" value="1"/>
</dbReference>
<keyword evidence="5" id="KW-0732">Signal</keyword>
<keyword evidence="10 11" id="KW-0998">Cell outer membrane</keyword>
<dbReference type="AlphaFoldDB" id="A0A514BU41"/>
<dbReference type="EMBL" id="CP041242">
    <property type="protein sequence ID" value="QDH70921.1"/>
    <property type="molecule type" value="Genomic_DNA"/>
</dbReference>
<keyword evidence="2 11" id="KW-0813">Transport</keyword>
<feature type="domain" description="TonB-dependent receptor plug" evidence="14">
    <location>
        <begin position="91"/>
        <end position="196"/>
    </location>
</feature>
<keyword evidence="8" id="KW-0626">Porin</keyword>
<dbReference type="PANTHER" id="PTHR30069:SF53">
    <property type="entry name" value="COLICIN I RECEPTOR-RELATED"/>
    <property type="match status" value="1"/>
</dbReference>
<keyword evidence="7 12" id="KW-0798">TonB box</keyword>
<dbReference type="InterPro" id="IPR037066">
    <property type="entry name" value="Plug_dom_sf"/>
</dbReference>
<evidence type="ECO:0000256" key="12">
    <source>
        <dbReference type="RuleBase" id="RU003357"/>
    </source>
</evidence>
<evidence type="ECO:0000259" key="14">
    <source>
        <dbReference type="Pfam" id="PF07715"/>
    </source>
</evidence>
<keyword evidence="3 11" id="KW-1134">Transmembrane beta strand</keyword>
<evidence type="ECO:0000313" key="15">
    <source>
        <dbReference type="EMBL" id="QDH70921.1"/>
    </source>
</evidence>
<evidence type="ECO:0000256" key="10">
    <source>
        <dbReference type="ARBA" id="ARBA00023237"/>
    </source>
</evidence>
<sequence>MTRHAVGDVTGCTHRVPSCTLLPPVRFHAIRAGRRGEGVSVHRHAVVFRRATLASTLSLILFPSIPAFATGAAVDLDQVVVTATRTARTQDQTLAAVTVIDRAEIERLQAPSVPDLLRGRAGISLANNGGPGKSTSLFLRGTESDHVLVLVDGIKLGSATNGSAALQDIPVEQVERIEIVRGPFSSLYGSEAIGGVVQIFTRRPQGPFEPNAMLAIGSEKTRRASAGLAGRRGDDTRGGWYSLQAAHETTEGINAYRGTRNFDPDLDGYRNTSLTAQGGYRFNERWDGELRVFRAEGRNEYDGGPASEADSVQQVLGGRLRHAPNERVTFTASAGGSADLSDNFFDGVFSSRFDTRRKVGGLQADLGIGAGLLTLGFDWQRDEIDGTTAYAVDRRINRGVFGQWQQAFGAQSLQASLRRDDDSQFGGETTGSVLWGWDFTDALRLTASYGTAFKAPTFNELYFPGYGNPALGPETSRSVELGLRGAHGWGVWSLNAYDTRIDDMIAYDADLGDFGGPNNIDRARIRGVEATFDTTVLGWDLSGSLGWLDPENRAGNAGKVLPRRARRSARIDLDRRFGDFSAGASVTGVGERFDNLSNTTRMGGYGLADLRVGYALSNDWQLRLSLNNVLDKQYETAALYNQPGRNWLLSVRYRPGR</sequence>
<keyword evidence="15" id="KW-0675">Receptor</keyword>
<keyword evidence="4 11" id="KW-0812">Transmembrane</keyword>